<reference evidence="7 8" key="1">
    <citation type="submission" date="2015-10" db="EMBL/GenBank/DDBJ databases">
        <title>A novel member of the family Ruminococcaceae isolated from human faeces.</title>
        <authorList>
            <person name="Shkoporov A.N."/>
            <person name="Chaplin A.V."/>
            <person name="Motuzova O.V."/>
            <person name="Kafarskaia L.I."/>
            <person name="Efimov B.A."/>
        </authorList>
    </citation>
    <scope>NUCLEOTIDE SEQUENCE [LARGE SCALE GENOMIC DNA]</scope>
    <source>
        <strain evidence="7 8">668</strain>
    </source>
</reference>
<accession>A0A0W7TL10</accession>
<feature type="domain" description="Response regulatory" evidence="6">
    <location>
        <begin position="2"/>
        <end position="120"/>
    </location>
</feature>
<comment type="caution">
    <text evidence="7">The sequence shown here is derived from an EMBL/GenBank/DDBJ whole genome shotgun (WGS) entry which is preliminary data.</text>
</comment>
<dbReference type="PROSITE" id="PS50110">
    <property type="entry name" value="RESPONSE_REGULATORY"/>
    <property type="match status" value="1"/>
</dbReference>
<dbReference type="GO" id="GO:0003700">
    <property type="term" value="F:DNA-binding transcription factor activity"/>
    <property type="evidence" value="ECO:0007669"/>
    <property type="project" value="InterPro"/>
</dbReference>
<evidence type="ECO:0000256" key="4">
    <source>
        <dbReference type="ARBA" id="ARBA00024867"/>
    </source>
</evidence>
<dbReference type="PANTHER" id="PTHR44591:SF3">
    <property type="entry name" value="RESPONSE REGULATORY DOMAIN-CONTAINING PROTEIN"/>
    <property type="match status" value="1"/>
</dbReference>
<dbReference type="InterPro" id="IPR011006">
    <property type="entry name" value="CheY-like_superfamily"/>
</dbReference>
<dbReference type="Gene3D" id="3.40.50.2300">
    <property type="match status" value="1"/>
</dbReference>
<dbReference type="Pfam" id="PF08769">
    <property type="entry name" value="Spo0A_C"/>
    <property type="match status" value="1"/>
</dbReference>
<dbReference type="GO" id="GO:0000160">
    <property type="term" value="P:phosphorelay signal transduction system"/>
    <property type="evidence" value="ECO:0007669"/>
    <property type="project" value="InterPro"/>
</dbReference>
<dbReference type="Gene3D" id="1.10.10.10">
    <property type="entry name" value="Winged helix-like DNA-binding domain superfamily/Winged helix DNA-binding domain"/>
    <property type="match status" value="1"/>
</dbReference>
<keyword evidence="2 5" id="KW-0597">Phosphoprotein</keyword>
<dbReference type="SMART" id="SM00448">
    <property type="entry name" value="REC"/>
    <property type="match status" value="1"/>
</dbReference>
<dbReference type="InterPro" id="IPR001789">
    <property type="entry name" value="Sig_transdc_resp-reg_receiver"/>
</dbReference>
<gene>
    <name evidence="7" type="ORF">ASJ35_18780</name>
</gene>
<dbReference type="InterPro" id="IPR016032">
    <property type="entry name" value="Sig_transdc_resp-reg_C-effctor"/>
</dbReference>
<dbReference type="PANTHER" id="PTHR44591">
    <property type="entry name" value="STRESS RESPONSE REGULATOR PROTEIN 1"/>
    <property type="match status" value="1"/>
</dbReference>
<dbReference type="RefSeq" id="WP_058724073.1">
    <property type="nucleotide sequence ID" value="NZ_LMUA01000074.1"/>
</dbReference>
<dbReference type="GO" id="GO:0042173">
    <property type="term" value="P:regulation of sporulation resulting in formation of a cellular spore"/>
    <property type="evidence" value="ECO:0007669"/>
    <property type="project" value="InterPro"/>
</dbReference>
<evidence type="ECO:0000259" key="6">
    <source>
        <dbReference type="PROSITE" id="PS50110"/>
    </source>
</evidence>
<dbReference type="AlphaFoldDB" id="A0A0W7TL10"/>
<dbReference type="Proteomes" id="UP000053433">
    <property type="component" value="Unassembled WGS sequence"/>
</dbReference>
<evidence type="ECO:0000256" key="2">
    <source>
        <dbReference type="ARBA" id="ARBA00022553"/>
    </source>
</evidence>
<feature type="modified residue" description="4-aspartylphosphate" evidence="5">
    <location>
        <position position="53"/>
    </location>
</feature>
<dbReference type="InterPro" id="IPR036388">
    <property type="entry name" value="WH-like_DNA-bd_sf"/>
</dbReference>
<evidence type="ECO:0000313" key="7">
    <source>
        <dbReference type="EMBL" id="KUE74529.1"/>
    </source>
</evidence>
<dbReference type="CDD" id="cd00156">
    <property type="entry name" value="REC"/>
    <property type="match status" value="1"/>
</dbReference>
<dbReference type="InterPro" id="IPR050595">
    <property type="entry name" value="Bact_response_regulator"/>
</dbReference>
<keyword evidence="3" id="KW-0238">DNA-binding</keyword>
<name>A0A0W7TL10_9FIRM</name>
<evidence type="ECO:0000256" key="3">
    <source>
        <dbReference type="ARBA" id="ARBA00023125"/>
    </source>
</evidence>
<evidence type="ECO:0000313" key="8">
    <source>
        <dbReference type="Proteomes" id="UP000053433"/>
    </source>
</evidence>
<dbReference type="GO" id="GO:0003677">
    <property type="term" value="F:DNA binding"/>
    <property type="evidence" value="ECO:0007669"/>
    <property type="project" value="UniProtKB-KW"/>
</dbReference>
<dbReference type="GO" id="GO:0005737">
    <property type="term" value="C:cytoplasm"/>
    <property type="evidence" value="ECO:0007669"/>
    <property type="project" value="InterPro"/>
</dbReference>
<organism evidence="7 8">
    <name type="scientific">Ruthenibacterium lactatiformans</name>
    <dbReference type="NCBI Taxonomy" id="1550024"/>
    <lineage>
        <taxon>Bacteria</taxon>
        <taxon>Bacillati</taxon>
        <taxon>Bacillota</taxon>
        <taxon>Clostridia</taxon>
        <taxon>Eubacteriales</taxon>
        <taxon>Oscillospiraceae</taxon>
        <taxon>Ruthenibacterium</taxon>
    </lineage>
</organism>
<sequence>MKILIVEDDKAAVEAIKDAMSYTEGMQVVGTTDSATQGLKLVEAVNPHAIILDLELNEGDGLNFLKNLSTLMLNYKPFVLVTTNTTSKTVHDIVRNNGGDFIYTKNTLNYNPHALISILQSVDDYLEAAPPKEDLRWVSRTELRKAIAKLLAEISFMPSQLSVNYIIDAILLIVVSHETNHPVMDLANDVYPHLMSKYTNSAVNIEKAMRGAIDKAWTFGDPKLLQKYYPFPINSSTGSPKLKDFLFGFAQNFY</sequence>
<dbReference type="Pfam" id="PF00072">
    <property type="entry name" value="Response_reg"/>
    <property type="match status" value="1"/>
</dbReference>
<evidence type="ECO:0000256" key="1">
    <source>
        <dbReference type="ARBA" id="ARBA00018672"/>
    </source>
</evidence>
<dbReference type="EMBL" id="LMUA01000074">
    <property type="protein sequence ID" value="KUE74529.1"/>
    <property type="molecule type" value="Genomic_DNA"/>
</dbReference>
<comment type="function">
    <text evidence="4">May play the central regulatory role in sporulation. It may be an element of the effector pathway responsible for the activation of sporulation genes in response to nutritional stress. Spo0A may act in concert with spo0H (a sigma factor) to control the expression of some genes that are critical to the sporulation process.</text>
</comment>
<proteinExistence type="predicted"/>
<dbReference type="SUPFAM" id="SSF46894">
    <property type="entry name" value="C-terminal effector domain of the bipartite response regulators"/>
    <property type="match status" value="1"/>
</dbReference>
<evidence type="ECO:0000256" key="5">
    <source>
        <dbReference type="PROSITE-ProRule" id="PRU00169"/>
    </source>
</evidence>
<protein>
    <recommendedName>
        <fullName evidence="1">Stage 0 sporulation protein A homolog</fullName>
    </recommendedName>
</protein>
<dbReference type="GO" id="GO:0005509">
    <property type="term" value="F:calcium ion binding"/>
    <property type="evidence" value="ECO:0007669"/>
    <property type="project" value="InterPro"/>
</dbReference>
<dbReference type="InterPro" id="IPR014879">
    <property type="entry name" value="Spo0A_C"/>
</dbReference>
<dbReference type="SUPFAM" id="SSF52172">
    <property type="entry name" value="CheY-like"/>
    <property type="match status" value="1"/>
</dbReference>